<sequence>LLRLTPRIVLRTPRDDDPVNLLVRGISNLVHIDIELDGIELIAQLARRNAATLQTLAIKTRGHGLASEFVKNADGDYVSYPRLSVLKLELYPEFERHECPALPGAVPFPNLRLLRLNGYYPFGDDVLFRGNAATLESLVLKTLRQHIAKLVDSRIFTPTSHPKLQYVKIAYTDRYRLGSLESYTEYLLVLLSIAPGAAVRSFPGCISPPDLSFEILLFADYPNIQVLDLPDVLLEIWDAITLIKTLPLLSDLHSRMPMVIPPLPGLLMHELPKYLIATYAPMGLRFRCWHLSVCSTIVSEAVMRVLLLALICPNFDYCAVPKKQFKEHMDELEKALNLIRFKDHDAPRLRRLLFTK</sequence>
<proteinExistence type="predicted"/>
<evidence type="ECO:0000313" key="2">
    <source>
        <dbReference type="Proteomes" id="UP001140011"/>
    </source>
</evidence>
<protein>
    <submittedName>
        <fullName evidence="1">Uncharacterized protein</fullName>
    </submittedName>
</protein>
<dbReference type="AlphaFoldDB" id="A0A9W8GYA5"/>
<dbReference type="EMBL" id="JANBUH010000194">
    <property type="protein sequence ID" value="KAJ2753396.1"/>
    <property type="molecule type" value="Genomic_DNA"/>
</dbReference>
<dbReference type="OrthoDB" id="5520361at2759"/>
<dbReference type="Proteomes" id="UP001140011">
    <property type="component" value="Unassembled WGS sequence"/>
</dbReference>
<evidence type="ECO:0000313" key="1">
    <source>
        <dbReference type="EMBL" id="KAJ2753396.1"/>
    </source>
</evidence>
<comment type="caution">
    <text evidence="1">The sequence shown here is derived from an EMBL/GenBank/DDBJ whole genome shotgun (WGS) entry which is preliminary data.</text>
</comment>
<keyword evidence="2" id="KW-1185">Reference proteome</keyword>
<gene>
    <name evidence="1" type="ORF">GGI19_003168</name>
</gene>
<accession>A0A9W8GYA5</accession>
<organism evidence="1 2">
    <name type="scientific">Coemansia pectinata</name>
    <dbReference type="NCBI Taxonomy" id="1052879"/>
    <lineage>
        <taxon>Eukaryota</taxon>
        <taxon>Fungi</taxon>
        <taxon>Fungi incertae sedis</taxon>
        <taxon>Zoopagomycota</taxon>
        <taxon>Kickxellomycotina</taxon>
        <taxon>Kickxellomycetes</taxon>
        <taxon>Kickxellales</taxon>
        <taxon>Kickxellaceae</taxon>
        <taxon>Coemansia</taxon>
    </lineage>
</organism>
<feature type="non-terminal residue" evidence="1">
    <location>
        <position position="1"/>
    </location>
</feature>
<name>A0A9W8GYA5_9FUNG</name>
<reference evidence="1" key="1">
    <citation type="submission" date="2022-07" db="EMBL/GenBank/DDBJ databases">
        <title>Phylogenomic reconstructions and comparative analyses of Kickxellomycotina fungi.</title>
        <authorList>
            <person name="Reynolds N.K."/>
            <person name="Stajich J.E."/>
            <person name="Barry K."/>
            <person name="Grigoriev I.V."/>
            <person name="Crous P."/>
            <person name="Smith M.E."/>
        </authorList>
    </citation>
    <scope>NUCLEOTIDE SEQUENCE</scope>
    <source>
        <strain evidence="1">BCRC 34297</strain>
    </source>
</reference>